<accession>A0A1M6LQR4</accession>
<gene>
    <name evidence="1" type="ORF">SAMN05443507_10350</name>
</gene>
<protein>
    <submittedName>
        <fullName evidence="1">Uncharacterized protein</fullName>
    </submittedName>
</protein>
<name>A0A1M6LQR4_9BACL</name>
<proteinExistence type="predicted"/>
<dbReference type="Proteomes" id="UP000184016">
    <property type="component" value="Unassembled WGS sequence"/>
</dbReference>
<reference evidence="2" key="1">
    <citation type="submission" date="2016-11" db="EMBL/GenBank/DDBJ databases">
        <authorList>
            <person name="Varghese N."/>
            <person name="Submissions S."/>
        </authorList>
    </citation>
    <scope>NUCLEOTIDE SEQUENCE [LARGE SCALE GENOMIC DNA]</scope>
    <source>
        <strain evidence="2">USBA-503</strain>
    </source>
</reference>
<dbReference type="AlphaFoldDB" id="A0A1M6LQR4"/>
<organism evidence="1 2">
    <name type="scientific">Alicyclobacillus tolerans</name>
    <dbReference type="NCBI Taxonomy" id="90970"/>
    <lineage>
        <taxon>Bacteria</taxon>
        <taxon>Bacillati</taxon>
        <taxon>Bacillota</taxon>
        <taxon>Bacilli</taxon>
        <taxon>Bacillales</taxon>
        <taxon>Alicyclobacillaceae</taxon>
        <taxon>Alicyclobacillus</taxon>
    </lineage>
</organism>
<evidence type="ECO:0000313" key="2">
    <source>
        <dbReference type="Proteomes" id="UP000184016"/>
    </source>
</evidence>
<keyword evidence="2" id="KW-1185">Reference proteome</keyword>
<evidence type="ECO:0000313" key="1">
    <source>
        <dbReference type="EMBL" id="SHJ73516.1"/>
    </source>
</evidence>
<sequence>MMTTQTKASLEKTVSTLTEKLANEKMAHIATILNGKYELKMYDYFMGLNENSCYVMFTSEKIDRSILVTKKYELDEMIECDAECEALNLWNLWVECGKEIFEIEFLGKELTTVSSNDEAVDSFLKFLQEN</sequence>
<dbReference type="EMBL" id="FRAF01000003">
    <property type="protein sequence ID" value="SHJ73516.1"/>
    <property type="molecule type" value="Genomic_DNA"/>
</dbReference>